<dbReference type="SUPFAM" id="SSF55846">
    <property type="entry name" value="N-acetylmuramoyl-L-alanine amidase-like"/>
    <property type="match status" value="1"/>
</dbReference>
<dbReference type="Proteomes" id="UP000067399">
    <property type="component" value="Chromosome"/>
</dbReference>
<dbReference type="GO" id="GO:0046872">
    <property type="term" value="F:metal ion binding"/>
    <property type="evidence" value="ECO:0007669"/>
    <property type="project" value="UniProtKB-KW"/>
</dbReference>
<comment type="similarity">
    <text evidence="4">Belongs to the N-acetylmuramoyl-L-alanine amidase 2 family.</text>
</comment>
<dbReference type="NCBIfam" id="NF008758">
    <property type="entry name" value="PRK11789.1"/>
    <property type="match status" value="1"/>
</dbReference>
<comment type="cofactor">
    <cofactor evidence="2">
        <name>Zn(2+)</name>
        <dbReference type="ChEBI" id="CHEBI:29105"/>
    </cofactor>
</comment>
<keyword evidence="7" id="KW-0479">Metal-binding</keyword>
<dbReference type="EC" id="3.5.1.28" evidence="5"/>
<dbReference type="InterPro" id="IPR051206">
    <property type="entry name" value="NAMLAA_amidase_2"/>
</dbReference>
<dbReference type="GO" id="GO:0005737">
    <property type="term" value="C:cytoplasm"/>
    <property type="evidence" value="ECO:0007669"/>
    <property type="project" value="UniProtKB-SubCell"/>
</dbReference>
<keyword evidence="6" id="KW-0963">Cytoplasm</keyword>
<evidence type="ECO:0000256" key="10">
    <source>
        <dbReference type="ARBA" id="ARBA00023316"/>
    </source>
</evidence>
<sequence length="183" mass="21116">MVERLSGGYKIMIFKQCPSPNFSKRDSQVDMIVIHNISLPPNQFGGGYIEDFFQNKLNPYAHPYFDRIKTLKVSSHLLIKRDGETLQFVDFADKAWHAGASYYQGRDDCNDFSIGIELEGADDIAYTKAQYRELNKILAYLCQQYPIKYIVGHSDIAPGRKSDPGRAFDWRKIDEHRQISKKN</sequence>
<evidence type="ECO:0000259" key="13">
    <source>
        <dbReference type="SMART" id="SM00644"/>
    </source>
</evidence>
<dbReference type="PANTHER" id="PTHR30417">
    <property type="entry name" value="N-ACETYLMURAMOYL-L-ALANINE AMIDASE AMID"/>
    <property type="match status" value="1"/>
</dbReference>
<comment type="subcellular location">
    <subcellularLocation>
        <location evidence="3">Cytoplasm</location>
    </subcellularLocation>
</comment>
<proteinExistence type="inferred from homology"/>
<protein>
    <recommendedName>
        <fullName evidence="11">1,6-anhydro-N-acetylmuramyl-L-alanine amidase AmpD</fullName>
        <ecNumber evidence="5">3.5.1.28</ecNumber>
    </recommendedName>
    <alternativeName>
        <fullName evidence="12">N-acetylmuramoyl-L-alanine amidase</fullName>
    </alternativeName>
</protein>
<dbReference type="EMBL" id="AP013042">
    <property type="protein sequence ID" value="BAS68467.1"/>
    <property type="molecule type" value="Genomic_DNA"/>
</dbReference>
<keyword evidence="10" id="KW-0961">Cell wall biogenesis/degradation</keyword>
<reference evidence="14 15" key="1">
    <citation type="journal article" date="2000" name="Mar. Ecol. Prog. Ser.">
        <title>Phylogenetic characterization of endosymbionts in three hydrothermal vent mussels: influence on host distributions.</title>
        <authorList>
            <person name="Fujiwara Y."/>
            <person name="Takai K."/>
            <person name="Uematsu K."/>
            <person name="Tsuchida S."/>
            <person name="Hunt J.C."/>
            <person name="Hashimoto J."/>
        </authorList>
    </citation>
    <scope>NUCLEOTIDE SEQUENCE [LARGE SCALE GENOMIC DNA]</scope>
    <source>
        <strain evidence="14 15">Myojin Knoll</strain>
    </source>
</reference>
<gene>
    <name evidence="14" type="primary">ampD</name>
    <name evidence="14" type="ORF">BSEPE_1489</name>
</gene>
<dbReference type="GO" id="GO:0009253">
    <property type="term" value="P:peptidoglycan catabolic process"/>
    <property type="evidence" value="ECO:0007669"/>
    <property type="project" value="InterPro"/>
</dbReference>
<comment type="catalytic activity">
    <reaction evidence="1">
        <text>Hydrolyzes the link between N-acetylmuramoyl residues and L-amino acid residues in certain cell-wall glycopeptides.</text>
        <dbReference type="EC" id="3.5.1.28"/>
    </reaction>
</comment>
<evidence type="ECO:0000256" key="12">
    <source>
        <dbReference type="ARBA" id="ARBA00042615"/>
    </source>
</evidence>
<evidence type="ECO:0000256" key="5">
    <source>
        <dbReference type="ARBA" id="ARBA00011901"/>
    </source>
</evidence>
<dbReference type="PANTHER" id="PTHR30417:SF4">
    <property type="entry name" value="1,6-ANHYDRO-N-ACETYLMURAMYL-L-ALANINE AMIDASE AMPD"/>
    <property type="match status" value="1"/>
</dbReference>
<dbReference type="KEGG" id="ebh:BSEPE_1489"/>
<keyword evidence="8" id="KW-0378">Hydrolase</keyword>
<dbReference type="Gene3D" id="3.40.80.10">
    <property type="entry name" value="Peptidoglycan recognition protein-like"/>
    <property type="match status" value="1"/>
</dbReference>
<evidence type="ECO:0000256" key="3">
    <source>
        <dbReference type="ARBA" id="ARBA00004496"/>
    </source>
</evidence>
<dbReference type="SMART" id="SM00644">
    <property type="entry name" value="Ami_2"/>
    <property type="match status" value="1"/>
</dbReference>
<dbReference type="InterPro" id="IPR036505">
    <property type="entry name" value="Amidase/PGRP_sf"/>
</dbReference>
<dbReference type="InterPro" id="IPR002502">
    <property type="entry name" value="Amidase_domain"/>
</dbReference>
<organism evidence="14 15">
    <name type="scientific">endosymbiont of Bathymodiolus septemdierum str. Myojin knoll</name>
    <dbReference type="NCBI Taxonomy" id="1303921"/>
    <lineage>
        <taxon>Bacteria</taxon>
        <taxon>Pseudomonadati</taxon>
        <taxon>Pseudomonadota</taxon>
        <taxon>Gammaproteobacteria</taxon>
        <taxon>sulfur-oxidizing symbionts</taxon>
    </lineage>
</organism>
<name>A0A0P0UT05_9GAMM</name>
<dbReference type="STRING" id="1303921.BSEPE_1489"/>
<evidence type="ECO:0000256" key="6">
    <source>
        <dbReference type="ARBA" id="ARBA00022490"/>
    </source>
</evidence>
<dbReference type="CDD" id="cd06583">
    <property type="entry name" value="PGRP"/>
    <property type="match status" value="1"/>
</dbReference>
<keyword evidence="15" id="KW-1185">Reference proteome</keyword>
<evidence type="ECO:0000313" key="14">
    <source>
        <dbReference type="EMBL" id="BAS68467.1"/>
    </source>
</evidence>
<feature type="domain" description="N-acetylmuramoyl-L-alanine amidase" evidence="13">
    <location>
        <begin position="17"/>
        <end position="165"/>
    </location>
</feature>
<evidence type="ECO:0000256" key="7">
    <source>
        <dbReference type="ARBA" id="ARBA00022723"/>
    </source>
</evidence>
<evidence type="ECO:0000256" key="2">
    <source>
        <dbReference type="ARBA" id="ARBA00001947"/>
    </source>
</evidence>
<evidence type="ECO:0000256" key="8">
    <source>
        <dbReference type="ARBA" id="ARBA00022801"/>
    </source>
</evidence>
<dbReference type="Pfam" id="PF01510">
    <property type="entry name" value="Amidase_2"/>
    <property type="match status" value="1"/>
</dbReference>
<dbReference type="GO" id="GO:0071555">
    <property type="term" value="P:cell wall organization"/>
    <property type="evidence" value="ECO:0007669"/>
    <property type="project" value="UniProtKB-KW"/>
</dbReference>
<accession>A0A0P0UT05</accession>
<dbReference type="GO" id="GO:0008745">
    <property type="term" value="F:N-acetylmuramoyl-L-alanine amidase activity"/>
    <property type="evidence" value="ECO:0007669"/>
    <property type="project" value="UniProtKB-EC"/>
</dbReference>
<evidence type="ECO:0000256" key="4">
    <source>
        <dbReference type="ARBA" id="ARBA00007553"/>
    </source>
</evidence>
<dbReference type="RefSeq" id="WP_066045832.1">
    <property type="nucleotide sequence ID" value="NZ_AP013042.1"/>
</dbReference>
<evidence type="ECO:0000313" key="15">
    <source>
        <dbReference type="Proteomes" id="UP000067399"/>
    </source>
</evidence>
<evidence type="ECO:0000256" key="1">
    <source>
        <dbReference type="ARBA" id="ARBA00001561"/>
    </source>
</evidence>
<dbReference type="AlphaFoldDB" id="A0A0P0UT05"/>
<dbReference type="OrthoDB" id="9794842at2"/>
<evidence type="ECO:0000256" key="9">
    <source>
        <dbReference type="ARBA" id="ARBA00022833"/>
    </source>
</evidence>
<dbReference type="GO" id="GO:0009254">
    <property type="term" value="P:peptidoglycan turnover"/>
    <property type="evidence" value="ECO:0007669"/>
    <property type="project" value="TreeGrafter"/>
</dbReference>
<keyword evidence="9" id="KW-0862">Zinc</keyword>
<evidence type="ECO:0000256" key="11">
    <source>
        <dbReference type="ARBA" id="ARBA00039257"/>
    </source>
</evidence>
<reference evidence="14 15" key="2">
    <citation type="journal article" date="2016" name="ISME J.">
        <title>Heterogeneous composition of key metabolic gene clusters in a vent mussel symbiont population.</title>
        <authorList>
            <person name="Ikuta T."/>
            <person name="Takaki Y."/>
            <person name="Nagai Y."/>
            <person name="Shimamura S."/>
            <person name="Tsuda M."/>
            <person name="Kawagucci S."/>
            <person name="Aoki Y."/>
            <person name="Inoue K."/>
            <person name="Teruya M."/>
            <person name="Satou K."/>
            <person name="Teruya K."/>
            <person name="Shimoji M."/>
            <person name="Tamotsu H."/>
            <person name="Hirano T."/>
            <person name="Maruyama T."/>
            <person name="Yoshida T."/>
        </authorList>
    </citation>
    <scope>NUCLEOTIDE SEQUENCE [LARGE SCALE GENOMIC DNA]</scope>
    <source>
        <strain evidence="14 15">Myojin Knoll</strain>
    </source>
</reference>